<evidence type="ECO:0000259" key="10">
    <source>
        <dbReference type="SMART" id="SM00343"/>
    </source>
</evidence>
<feature type="region of interest" description="Disordered" evidence="9">
    <location>
        <begin position="1470"/>
        <end position="1620"/>
    </location>
</feature>
<feature type="domain" description="CCHC-type" evidence="10">
    <location>
        <begin position="1408"/>
        <end position="1424"/>
    </location>
</feature>
<dbReference type="PANTHER" id="PTHR10887">
    <property type="entry name" value="DNA2/NAM7 HELICASE FAMILY"/>
    <property type="match status" value="1"/>
</dbReference>
<dbReference type="CDD" id="cd18808">
    <property type="entry name" value="SF1_C_Upf1"/>
    <property type="match status" value="1"/>
</dbReference>
<feature type="compositionally biased region" description="Low complexity" evidence="9">
    <location>
        <begin position="531"/>
        <end position="540"/>
    </location>
</feature>
<dbReference type="SMART" id="SM00343">
    <property type="entry name" value="ZnF_C2HC"/>
    <property type="match status" value="3"/>
</dbReference>
<evidence type="ECO:0000256" key="6">
    <source>
        <dbReference type="ARBA" id="ARBA00022840"/>
    </source>
</evidence>
<evidence type="ECO:0000256" key="2">
    <source>
        <dbReference type="ARBA" id="ARBA00007913"/>
    </source>
</evidence>
<dbReference type="RefSeq" id="XP_037168789.1">
    <property type="nucleotide sequence ID" value="XM_037303994.1"/>
</dbReference>
<dbReference type="Pfam" id="PF13086">
    <property type="entry name" value="AAA_11"/>
    <property type="match status" value="1"/>
</dbReference>
<dbReference type="FunFam" id="3.40.50.300:FF:001152">
    <property type="entry name" value="tRNA-splicing endonuclease, putative"/>
    <property type="match status" value="1"/>
</dbReference>
<dbReference type="FunFam" id="3.40.50.300:FF:000326">
    <property type="entry name" value="P-loop containing nucleoside triphosphate hydrolase"/>
    <property type="match status" value="1"/>
</dbReference>
<feature type="compositionally biased region" description="Polar residues" evidence="9">
    <location>
        <begin position="1634"/>
        <end position="1647"/>
    </location>
</feature>
<organism evidence="11 12">
    <name type="scientific">Letharia columbiana</name>
    <dbReference type="NCBI Taxonomy" id="112416"/>
    <lineage>
        <taxon>Eukaryota</taxon>
        <taxon>Fungi</taxon>
        <taxon>Dikarya</taxon>
        <taxon>Ascomycota</taxon>
        <taxon>Pezizomycotina</taxon>
        <taxon>Lecanoromycetes</taxon>
        <taxon>OSLEUM clade</taxon>
        <taxon>Lecanoromycetidae</taxon>
        <taxon>Lecanorales</taxon>
        <taxon>Lecanorineae</taxon>
        <taxon>Parmeliaceae</taxon>
        <taxon>Letharia</taxon>
    </lineage>
</organism>
<keyword evidence="5" id="KW-0347">Helicase</keyword>
<comment type="similarity">
    <text evidence="2">Belongs to the DNA2/NAM7 helicase family.</text>
</comment>
<keyword evidence="4" id="KW-0378">Hydrolase</keyword>
<feature type="coiled-coil region" evidence="8">
    <location>
        <begin position="971"/>
        <end position="998"/>
    </location>
</feature>
<comment type="subcellular location">
    <subcellularLocation>
        <location evidence="1">Nucleus</location>
    </subcellularLocation>
</comment>
<feature type="domain" description="CCHC-type" evidence="10">
    <location>
        <begin position="1426"/>
        <end position="1442"/>
    </location>
</feature>
<dbReference type="GO" id="GO:0016787">
    <property type="term" value="F:hydrolase activity"/>
    <property type="evidence" value="ECO:0007669"/>
    <property type="project" value="UniProtKB-KW"/>
</dbReference>
<feature type="compositionally biased region" description="Gly residues" evidence="9">
    <location>
        <begin position="510"/>
        <end position="520"/>
    </location>
</feature>
<evidence type="ECO:0000313" key="12">
    <source>
        <dbReference type="Proteomes" id="UP000578531"/>
    </source>
</evidence>
<feature type="region of interest" description="Disordered" evidence="9">
    <location>
        <begin position="506"/>
        <end position="558"/>
    </location>
</feature>
<dbReference type="InterPro" id="IPR001878">
    <property type="entry name" value="Znf_CCHC"/>
</dbReference>
<dbReference type="Pfam" id="PF13087">
    <property type="entry name" value="AAA_12"/>
    <property type="match status" value="1"/>
</dbReference>
<feature type="region of interest" description="Disordered" evidence="9">
    <location>
        <begin position="1307"/>
        <end position="1326"/>
    </location>
</feature>
<keyword evidence="12" id="KW-1185">Reference proteome</keyword>
<evidence type="ECO:0000256" key="3">
    <source>
        <dbReference type="ARBA" id="ARBA00022741"/>
    </source>
</evidence>
<dbReference type="Proteomes" id="UP000578531">
    <property type="component" value="Unassembled WGS sequence"/>
</dbReference>
<evidence type="ECO:0000256" key="4">
    <source>
        <dbReference type="ARBA" id="ARBA00022801"/>
    </source>
</evidence>
<keyword evidence="7" id="KW-0539">Nucleus</keyword>
<protein>
    <recommendedName>
        <fullName evidence="10">CCHC-type domain-containing protein</fullName>
    </recommendedName>
</protein>
<evidence type="ECO:0000256" key="8">
    <source>
        <dbReference type="SAM" id="Coils"/>
    </source>
</evidence>
<dbReference type="InterPro" id="IPR041679">
    <property type="entry name" value="DNA2/NAM7-like_C"/>
</dbReference>
<dbReference type="InterPro" id="IPR036875">
    <property type="entry name" value="Znf_CCHC_sf"/>
</dbReference>
<evidence type="ECO:0000313" key="11">
    <source>
        <dbReference type="EMBL" id="KAF6239514.1"/>
    </source>
</evidence>
<sequence length="1685" mass="185888">MDMRRTPPAIWDAVVQHLDRGNVAVAKAALVGINDLTGLEKFKVNVDENPKVKADEIYAKAKSGFNVKFGRLTHLVCQILERINDFGPSDLDKLFRHSDTATALVASLFSPDANLYEAGVNLIKSISSESARKEAIGHLLKTFLETTLNAFSWSIRRIARNRTFASCPRMLKTSSDVLDILCDSQHGLLRTRSLTGTPETKALENFWECQWEGLRVIYETTEDWSRARVADSNLLKEFCRDTMQFSERFFDQYSVFATAIDSANPVKQEDGTTGAQENKAGKGLLEHPARIMEAMSKWLRLRDLFLVEISVKLTHKVLDRLTDLSMTLAEGPCNFLEQVINNGPQGRTHLKPQEKAELARALESNLGRTVALADTDGEQSGPVSDRSQEQSKAKSSQPVVEVSDDEFGDSDILDQDLLSVSRSAELMKGMEASIAASRKPTETRDRKPSTVPTREKKALKGAKAVVASDADRALFREKRERDREAKKQRDAETLAMVKKKAAVGNSGQTFGEGSGLGSLGVKGKDHAPKASSMMLSSGSESESDNDLDRELFGPKPSRLPDVVREYQAARAIQAKYKGPIKKTRQVRSAKDMRARLAPDLTALHKTILGWDFFHNGDFPPGSERQDYRLVTNSFRTPTDYQNTFEPLLVLEAWQGFLKSKEEGNFKTFEIKVANRMTVDAFLEVSTTISMAEGKELGIGEADVVLMSKHQSPTAEARQAHCLARVFKVSRKKSTMEITYRANVGNGLVASMVPNSTLYGVKVSSIIPLEREYGALLGLKYFDLCDEVIRARPSPLLEYSEKHLGPLVANYSINIAQAKAVKSAVDNDAFTLIQGPPGSGKTKTIVAIVEQQWKRAAQRQRGCLKKLLVCAPSNAAVDELVMRFKQGIKTAEGNSQTLSVIRLGRSDAINTNVLDVTLEELVNAKLNVASGKKTGTGDEIHKIMMEHKSTSDQLHSLRTVVDGLKASGMPVSAEQDREFEVLKRKKQQLSNQIDVARDSGDTAARDAEMSRRRVQQEVLDGAHVICATLSGSGHEMFQGLNIEFETVVIDEAAQSIELSALIPLKYGCSKCILVGDPKQLPPTVLSREAARFQYEQSLFVRMQANSPNDVHLLDTQYRMHPEISLFPSNAFYDAKLLDGPDMAKLRTRPWHQSKILGPYRFFDVQGTQQSVPRGHSLINIAEIEVALKLFERLITDCKGYEFKGKIGIITPYKSQLRELRSRFAQIYGDSVLTTVEFNTTDAFQGRESEVIIFSCVRASFSGGIGFLSDIRRMNFWGRLIQDAKRRDRYTSGDLVSLLKKPLLQLDSAMPTGKKDSPVTSASPSDVDHDIEMIDAPASSASTAARRRSSVVADSPVHSRLFNDAAAMPSKPAGGANGLNPLENCQKCGSFAHFTSRCDNPDAANMSPNKCYRCAGSDHVKASCTRDRCLICGLFDHTQKTCSSTAPLSKKEKERLTKTEADHKYLLQRLPEIRRKRQMGSHGMQVPVVRSTAETPAPDNIGPNRLGRTQHIGEKRKRERSPPLDAPKGPESARGPFGLSQQDAPKRPSNGDQPLSRLPNGSHSRNRNGTSSHSTLPPRPSNAPSKSPNLPPRPANNAPSSATPNSIAAAAGPRQVDRINDRSGNLNVASGVVRYSGQSTRPGNGSSQVIKAEEVPTIRPPLPQQHIVRPPKKKRDADPFIRPKKRL</sequence>
<dbReference type="Gene3D" id="3.40.50.300">
    <property type="entry name" value="P-loop containing nucleotide triphosphate hydrolases"/>
    <property type="match status" value="2"/>
</dbReference>
<dbReference type="GO" id="GO:0008270">
    <property type="term" value="F:zinc ion binding"/>
    <property type="evidence" value="ECO:0007669"/>
    <property type="project" value="InterPro"/>
</dbReference>
<dbReference type="GO" id="GO:0005524">
    <property type="term" value="F:ATP binding"/>
    <property type="evidence" value="ECO:0007669"/>
    <property type="project" value="UniProtKB-KW"/>
</dbReference>
<dbReference type="CDD" id="cd18042">
    <property type="entry name" value="DEXXQc_SETX"/>
    <property type="match status" value="1"/>
</dbReference>
<gene>
    <name evidence="11" type="ORF">HO173_002058</name>
</gene>
<feature type="compositionally biased region" description="Polar residues" evidence="9">
    <location>
        <begin position="1557"/>
        <end position="1573"/>
    </location>
</feature>
<dbReference type="EMBL" id="JACCJC010000005">
    <property type="protein sequence ID" value="KAF6239514.1"/>
    <property type="molecule type" value="Genomic_DNA"/>
</dbReference>
<dbReference type="PANTHER" id="PTHR10887:SF495">
    <property type="entry name" value="HELICASE SENATAXIN ISOFORM X1-RELATED"/>
    <property type="match status" value="1"/>
</dbReference>
<keyword evidence="8" id="KW-0175">Coiled coil</keyword>
<dbReference type="SUPFAM" id="SSF52540">
    <property type="entry name" value="P-loop containing nucleoside triphosphate hydrolases"/>
    <property type="match status" value="1"/>
</dbReference>
<dbReference type="GO" id="GO:0006369">
    <property type="term" value="P:termination of RNA polymerase II transcription"/>
    <property type="evidence" value="ECO:0007669"/>
    <property type="project" value="TreeGrafter"/>
</dbReference>
<dbReference type="InterPro" id="IPR024481">
    <property type="entry name" value="Helicase_Sen1_N"/>
</dbReference>
<dbReference type="Pfam" id="PF12726">
    <property type="entry name" value="SEN1_N"/>
    <property type="match status" value="1"/>
</dbReference>
<evidence type="ECO:0000256" key="1">
    <source>
        <dbReference type="ARBA" id="ARBA00004123"/>
    </source>
</evidence>
<dbReference type="InterPro" id="IPR047187">
    <property type="entry name" value="SF1_C_Upf1"/>
</dbReference>
<dbReference type="Pfam" id="PF23576">
    <property type="entry name" value="SEN1_barrel"/>
    <property type="match status" value="1"/>
</dbReference>
<feature type="compositionally biased region" description="Basic and acidic residues" evidence="9">
    <location>
        <begin position="439"/>
        <end position="458"/>
    </location>
</feature>
<feature type="compositionally biased region" description="Low complexity" evidence="9">
    <location>
        <begin position="1593"/>
        <end position="1611"/>
    </location>
</feature>
<dbReference type="GO" id="GO:0001147">
    <property type="term" value="F:transcription termination site sequence-specific DNA binding"/>
    <property type="evidence" value="ECO:0007669"/>
    <property type="project" value="TreeGrafter"/>
</dbReference>
<reference evidence="11 12" key="1">
    <citation type="journal article" date="2020" name="Genomics">
        <title>Complete, high-quality genomes from long-read metagenomic sequencing of two wolf lichen thalli reveals enigmatic genome architecture.</title>
        <authorList>
            <person name="McKenzie S.K."/>
            <person name="Walston R.F."/>
            <person name="Allen J.L."/>
        </authorList>
    </citation>
    <scope>NUCLEOTIDE SEQUENCE [LARGE SCALE GENOMIC DNA]</scope>
    <source>
        <strain evidence="11">WasteWater2</strain>
    </source>
</reference>
<dbReference type="InterPro" id="IPR056474">
    <property type="entry name" value="SEN1_barrel"/>
</dbReference>
<proteinExistence type="inferred from homology"/>
<dbReference type="GO" id="GO:0005694">
    <property type="term" value="C:chromosome"/>
    <property type="evidence" value="ECO:0007669"/>
    <property type="project" value="UniProtKB-ARBA"/>
</dbReference>
<dbReference type="InterPro" id="IPR041677">
    <property type="entry name" value="DNA2/NAM7_AAA_11"/>
</dbReference>
<keyword evidence="6" id="KW-0067">ATP-binding</keyword>
<evidence type="ECO:0000256" key="7">
    <source>
        <dbReference type="ARBA" id="ARBA00023242"/>
    </source>
</evidence>
<evidence type="ECO:0000256" key="9">
    <source>
        <dbReference type="SAM" id="MobiDB-lite"/>
    </source>
</evidence>
<dbReference type="SUPFAM" id="SSF57756">
    <property type="entry name" value="Retrovirus zinc finger-like domains"/>
    <property type="match status" value="1"/>
</dbReference>
<dbReference type="Gene3D" id="4.10.60.10">
    <property type="entry name" value="Zinc finger, CCHC-type"/>
    <property type="match status" value="1"/>
</dbReference>
<dbReference type="GO" id="GO:0004386">
    <property type="term" value="F:helicase activity"/>
    <property type="evidence" value="ECO:0007669"/>
    <property type="project" value="UniProtKB-KW"/>
</dbReference>
<feature type="region of interest" description="Disordered" evidence="9">
    <location>
        <begin position="1632"/>
        <end position="1685"/>
    </location>
</feature>
<dbReference type="InterPro" id="IPR027417">
    <property type="entry name" value="P-loop_NTPase"/>
</dbReference>
<evidence type="ECO:0000256" key="5">
    <source>
        <dbReference type="ARBA" id="ARBA00022806"/>
    </source>
</evidence>
<dbReference type="GO" id="GO:0016604">
    <property type="term" value="C:nuclear body"/>
    <property type="evidence" value="ECO:0007669"/>
    <property type="project" value="TreeGrafter"/>
</dbReference>
<dbReference type="InterPro" id="IPR045055">
    <property type="entry name" value="DNA2/NAM7-like"/>
</dbReference>
<feature type="region of interest" description="Disordered" evidence="9">
    <location>
        <begin position="432"/>
        <end position="463"/>
    </location>
</feature>
<dbReference type="GeneID" id="59283732"/>
<comment type="caution">
    <text evidence="11">The sequence shown here is derived from an EMBL/GenBank/DDBJ whole genome shotgun (WGS) entry which is preliminary data.</text>
</comment>
<feature type="domain" description="CCHC-type" evidence="10">
    <location>
        <begin position="1382"/>
        <end position="1398"/>
    </location>
</feature>
<name>A0A8H6L8J2_9LECA</name>
<dbReference type="OrthoDB" id="6513042at2759"/>
<accession>A0A8H6L8J2</accession>
<keyword evidence="3" id="KW-0547">Nucleotide-binding</keyword>
<feature type="region of interest" description="Disordered" evidence="9">
    <location>
        <begin position="374"/>
        <end position="406"/>
    </location>
</feature>